<proteinExistence type="predicted"/>
<feature type="compositionally biased region" description="Pro residues" evidence="1">
    <location>
        <begin position="9"/>
        <end position="19"/>
    </location>
</feature>
<gene>
    <name evidence="2" type="ORF">DDQ41_30365</name>
</gene>
<evidence type="ECO:0000313" key="2">
    <source>
        <dbReference type="EMBL" id="AWK12508.1"/>
    </source>
</evidence>
<organism evidence="2 3">
    <name type="scientific">Streptomyces spongiicola</name>
    <dbReference type="NCBI Taxonomy" id="1690221"/>
    <lineage>
        <taxon>Bacteria</taxon>
        <taxon>Bacillati</taxon>
        <taxon>Actinomycetota</taxon>
        <taxon>Actinomycetes</taxon>
        <taxon>Kitasatosporales</taxon>
        <taxon>Streptomycetaceae</taxon>
        <taxon>Streptomyces</taxon>
    </lineage>
</organism>
<sequence length="59" mass="6294">MFRCRDPGPGLPTPTPPPTLTATPTATPRPTPKANPPLPPERRACGPGTEHRSKERTPS</sequence>
<dbReference type="Proteomes" id="UP000245051">
    <property type="component" value="Chromosome"/>
</dbReference>
<feature type="compositionally biased region" description="Pro residues" evidence="1">
    <location>
        <begin position="27"/>
        <end position="39"/>
    </location>
</feature>
<evidence type="ECO:0000313" key="3">
    <source>
        <dbReference type="Proteomes" id="UP000245051"/>
    </source>
</evidence>
<dbReference type="EMBL" id="CP029254">
    <property type="protein sequence ID" value="AWK12508.1"/>
    <property type="molecule type" value="Genomic_DNA"/>
</dbReference>
<evidence type="ECO:0000256" key="1">
    <source>
        <dbReference type="SAM" id="MobiDB-lite"/>
    </source>
</evidence>
<accession>A0ABN5KSA1</accession>
<keyword evidence="3" id="KW-1185">Reference proteome</keyword>
<feature type="region of interest" description="Disordered" evidence="1">
    <location>
        <begin position="1"/>
        <end position="59"/>
    </location>
</feature>
<feature type="compositionally biased region" description="Basic and acidic residues" evidence="1">
    <location>
        <begin position="40"/>
        <end position="59"/>
    </location>
</feature>
<protein>
    <submittedName>
        <fullName evidence="2">Uncharacterized protein</fullName>
    </submittedName>
</protein>
<name>A0ABN5KSA1_9ACTN</name>
<reference evidence="2 3" key="1">
    <citation type="submission" date="2018-05" db="EMBL/GenBank/DDBJ databases">
        <title>Complete genome sequence of the Type Strain of Streptomyces spongiicola HNM0071, the producer of staurosporine.</title>
        <authorList>
            <person name="Zhou S."/>
            <person name="Huang X."/>
        </authorList>
    </citation>
    <scope>NUCLEOTIDE SEQUENCE [LARGE SCALE GENOMIC DNA]</scope>
    <source>
        <strain evidence="2 3">HNM0071</strain>
    </source>
</reference>